<keyword evidence="3" id="KW-1185">Reference proteome</keyword>
<evidence type="ECO:0000313" key="3">
    <source>
        <dbReference type="Proteomes" id="UP001597264"/>
    </source>
</evidence>
<dbReference type="SUPFAM" id="SSF52266">
    <property type="entry name" value="SGNH hydrolase"/>
    <property type="match status" value="1"/>
</dbReference>
<dbReference type="InterPro" id="IPR036514">
    <property type="entry name" value="SGNH_hydro_sf"/>
</dbReference>
<dbReference type="InterPro" id="IPR051532">
    <property type="entry name" value="Ester_Hydrolysis_Enzymes"/>
</dbReference>
<sequence>MAAVFFRSFGGDSVPRWLLFVALVTSLYAGSLRADGQVDTQAEGDTASEKQKTLLVLGDSISAAYGLDEREGWVQLLRKRLAENGLRVQVVNASVSGETSSGGVARLPRLLSEHSPSWLVLELGGNDGLRGYPPRALQQNLQRMVKLARAGGAEVLLLGMQMPPNYGKAYTKAFAAVYPKVAAAEQVPLIPFFLEPVALEEGAMQTDGIHPTAKAQPALLEHVWPCLETILKGNENTRSDSLCTS</sequence>
<proteinExistence type="predicted"/>
<feature type="domain" description="SGNH hydrolase-type esterase" evidence="1">
    <location>
        <begin position="56"/>
        <end position="215"/>
    </location>
</feature>
<dbReference type="Pfam" id="PF13472">
    <property type="entry name" value="Lipase_GDSL_2"/>
    <property type="match status" value="1"/>
</dbReference>
<accession>A0ABW3UD50</accession>
<dbReference type="Proteomes" id="UP001597264">
    <property type="component" value="Unassembled WGS sequence"/>
</dbReference>
<dbReference type="RefSeq" id="WP_277611291.1">
    <property type="nucleotide sequence ID" value="NZ_CP087715.1"/>
</dbReference>
<dbReference type="PANTHER" id="PTHR30383">
    <property type="entry name" value="THIOESTERASE 1/PROTEASE 1/LYSOPHOSPHOLIPASE L1"/>
    <property type="match status" value="1"/>
</dbReference>
<organism evidence="2 3">
    <name type="scientific">Microbulbifer celer</name>
    <dbReference type="NCBI Taxonomy" id="435905"/>
    <lineage>
        <taxon>Bacteria</taxon>
        <taxon>Pseudomonadati</taxon>
        <taxon>Pseudomonadota</taxon>
        <taxon>Gammaproteobacteria</taxon>
        <taxon>Cellvibrionales</taxon>
        <taxon>Microbulbiferaceae</taxon>
        <taxon>Microbulbifer</taxon>
    </lineage>
</organism>
<dbReference type="PANTHER" id="PTHR30383:SF24">
    <property type="entry name" value="THIOESTERASE 1_PROTEASE 1_LYSOPHOSPHOLIPASE L1"/>
    <property type="match status" value="1"/>
</dbReference>
<comment type="caution">
    <text evidence="2">The sequence shown here is derived from an EMBL/GenBank/DDBJ whole genome shotgun (WGS) entry which is preliminary data.</text>
</comment>
<dbReference type="Gene3D" id="3.40.50.1110">
    <property type="entry name" value="SGNH hydrolase"/>
    <property type="match status" value="1"/>
</dbReference>
<evidence type="ECO:0000313" key="2">
    <source>
        <dbReference type="EMBL" id="MFD1218459.1"/>
    </source>
</evidence>
<evidence type="ECO:0000259" key="1">
    <source>
        <dbReference type="Pfam" id="PF13472"/>
    </source>
</evidence>
<name>A0ABW3UD50_9GAMM</name>
<dbReference type="InterPro" id="IPR013830">
    <property type="entry name" value="SGNH_hydro"/>
</dbReference>
<dbReference type="CDD" id="cd01822">
    <property type="entry name" value="Lysophospholipase_L1_like"/>
    <property type="match status" value="1"/>
</dbReference>
<reference evidence="3" key="1">
    <citation type="journal article" date="2019" name="Int. J. Syst. Evol. Microbiol.">
        <title>The Global Catalogue of Microorganisms (GCM) 10K type strain sequencing project: providing services to taxonomists for standard genome sequencing and annotation.</title>
        <authorList>
            <consortium name="The Broad Institute Genomics Platform"/>
            <consortium name="The Broad Institute Genome Sequencing Center for Infectious Disease"/>
            <person name="Wu L."/>
            <person name="Ma J."/>
        </authorList>
    </citation>
    <scope>NUCLEOTIDE SEQUENCE [LARGE SCALE GENOMIC DNA]</scope>
    <source>
        <strain evidence="3">CCUG 54356</strain>
    </source>
</reference>
<dbReference type="EMBL" id="JBHTLR010000036">
    <property type="protein sequence ID" value="MFD1218459.1"/>
    <property type="molecule type" value="Genomic_DNA"/>
</dbReference>
<gene>
    <name evidence="2" type="ORF">ACFQ2X_17795</name>
</gene>
<protein>
    <submittedName>
        <fullName evidence="2">Arylesterase</fullName>
    </submittedName>
</protein>